<protein>
    <submittedName>
        <fullName evidence="1">Uncharacterized protein</fullName>
    </submittedName>
</protein>
<gene>
    <name evidence="1" type="ORF">GCM10009733_005740</name>
</gene>
<accession>A0ABN2ENP9</accession>
<dbReference type="RefSeq" id="WP_346101269.1">
    <property type="nucleotide sequence ID" value="NZ_BAAAMU010000002.1"/>
</dbReference>
<keyword evidence="2" id="KW-1185">Reference proteome</keyword>
<sequence>MNFDQRVRQLREQNGYSLTQARRQAFTEAQADLKAREEAMFDEIDQDG</sequence>
<organism evidence="1 2">
    <name type="scientific">Nonomuraea maheshkhaliensis</name>
    <dbReference type="NCBI Taxonomy" id="419590"/>
    <lineage>
        <taxon>Bacteria</taxon>
        <taxon>Bacillati</taxon>
        <taxon>Actinomycetota</taxon>
        <taxon>Actinomycetes</taxon>
        <taxon>Streptosporangiales</taxon>
        <taxon>Streptosporangiaceae</taxon>
        <taxon>Nonomuraea</taxon>
    </lineage>
</organism>
<dbReference type="Proteomes" id="UP001500064">
    <property type="component" value="Unassembled WGS sequence"/>
</dbReference>
<evidence type="ECO:0000313" key="2">
    <source>
        <dbReference type="Proteomes" id="UP001500064"/>
    </source>
</evidence>
<comment type="caution">
    <text evidence="1">The sequence shown here is derived from an EMBL/GenBank/DDBJ whole genome shotgun (WGS) entry which is preliminary data.</text>
</comment>
<reference evidence="1 2" key="1">
    <citation type="journal article" date="2019" name="Int. J. Syst. Evol. Microbiol.">
        <title>The Global Catalogue of Microorganisms (GCM) 10K type strain sequencing project: providing services to taxonomists for standard genome sequencing and annotation.</title>
        <authorList>
            <consortium name="The Broad Institute Genomics Platform"/>
            <consortium name="The Broad Institute Genome Sequencing Center for Infectious Disease"/>
            <person name="Wu L."/>
            <person name="Ma J."/>
        </authorList>
    </citation>
    <scope>NUCLEOTIDE SEQUENCE [LARGE SCALE GENOMIC DNA]</scope>
    <source>
        <strain evidence="1 2">JCM 13929</strain>
    </source>
</reference>
<proteinExistence type="predicted"/>
<evidence type="ECO:0000313" key="1">
    <source>
        <dbReference type="EMBL" id="GAA1612549.1"/>
    </source>
</evidence>
<dbReference type="EMBL" id="BAAAMU010000002">
    <property type="protein sequence ID" value="GAA1612549.1"/>
    <property type="molecule type" value="Genomic_DNA"/>
</dbReference>
<name>A0ABN2ENP9_9ACTN</name>